<dbReference type="EMBL" id="JASCTH010000001">
    <property type="protein sequence ID" value="MDI6097170.1"/>
    <property type="molecule type" value="Genomic_DNA"/>
</dbReference>
<proteinExistence type="predicted"/>
<keyword evidence="3" id="KW-1185">Reference proteome</keyword>
<sequence length="268" mass="27873">MGRLLSEAALHGSSVVANCAMNRERQLAGVNSYARVLGFDPVDWLAATRIDGADDTAGADGTDGTDGTRGPAWLDLCCGSGRALVQAAEQLPSATIVGVDLVDAFVSARPGVETSGTGQPADAGHLAGRAGGTGGTSRAEGGVSFVVAPVEAWEPDRAFDLITCVHGLHYVGDKLAVLARMARCLRPGGRFVADLDLDGIRLADGQPAGRRLVTRLRGAGLAYDARRRRISCTGPVQLDLPYAYLGADDRAGPNYTGQPAVHSFYDLL</sequence>
<evidence type="ECO:0000313" key="2">
    <source>
        <dbReference type="EMBL" id="MDI6097170.1"/>
    </source>
</evidence>
<evidence type="ECO:0000313" key="3">
    <source>
        <dbReference type="Proteomes" id="UP001241758"/>
    </source>
</evidence>
<dbReference type="Pfam" id="PF13489">
    <property type="entry name" value="Methyltransf_23"/>
    <property type="match status" value="1"/>
</dbReference>
<reference evidence="2 3" key="1">
    <citation type="submission" date="2023-05" db="EMBL/GenBank/DDBJ databases">
        <title>Actinoplanes sp. NEAU-A12 genome sequencing.</title>
        <authorList>
            <person name="Wang Z.-S."/>
        </authorList>
    </citation>
    <scope>NUCLEOTIDE SEQUENCE [LARGE SCALE GENOMIC DNA]</scope>
    <source>
        <strain evidence="2 3">NEAU-A12</strain>
    </source>
</reference>
<evidence type="ECO:0000256" key="1">
    <source>
        <dbReference type="SAM" id="MobiDB-lite"/>
    </source>
</evidence>
<dbReference type="GO" id="GO:0032259">
    <property type="term" value="P:methylation"/>
    <property type="evidence" value="ECO:0007669"/>
    <property type="project" value="UniProtKB-KW"/>
</dbReference>
<dbReference type="GO" id="GO:0008168">
    <property type="term" value="F:methyltransferase activity"/>
    <property type="evidence" value="ECO:0007669"/>
    <property type="project" value="UniProtKB-KW"/>
</dbReference>
<dbReference type="SUPFAM" id="SSF53335">
    <property type="entry name" value="S-adenosyl-L-methionine-dependent methyltransferases"/>
    <property type="match status" value="1"/>
</dbReference>
<keyword evidence="2" id="KW-0808">Transferase</keyword>
<organism evidence="2 3">
    <name type="scientific">Actinoplanes sandaracinus</name>
    <dbReference type="NCBI Taxonomy" id="3045177"/>
    <lineage>
        <taxon>Bacteria</taxon>
        <taxon>Bacillati</taxon>
        <taxon>Actinomycetota</taxon>
        <taxon>Actinomycetes</taxon>
        <taxon>Micromonosporales</taxon>
        <taxon>Micromonosporaceae</taxon>
        <taxon>Actinoplanes</taxon>
    </lineage>
</organism>
<dbReference type="CDD" id="cd02440">
    <property type="entry name" value="AdoMet_MTases"/>
    <property type="match status" value="1"/>
</dbReference>
<accession>A0ABT6WBS6</accession>
<feature type="region of interest" description="Disordered" evidence="1">
    <location>
        <begin position="113"/>
        <end position="138"/>
    </location>
</feature>
<dbReference type="RefSeq" id="WP_282756411.1">
    <property type="nucleotide sequence ID" value="NZ_JASCTH010000001.1"/>
</dbReference>
<comment type="caution">
    <text evidence="2">The sequence shown here is derived from an EMBL/GenBank/DDBJ whole genome shotgun (WGS) entry which is preliminary data.</text>
</comment>
<dbReference type="InterPro" id="IPR029063">
    <property type="entry name" value="SAM-dependent_MTases_sf"/>
</dbReference>
<protein>
    <submittedName>
        <fullName evidence="2">Class I SAM-dependent methyltransferase</fullName>
        <ecNumber evidence="2">2.1.-.-</ecNumber>
    </submittedName>
</protein>
<name>A0ABT6WBS6_9ACTN</name>
<dbReference type="Proteomes" id="UP001241758">
    <property type="component" value="Unassembled WGS sequence"/>
</dbReference>
<gene>
    <name evidence="2" type="ORF">QLQ12_00920</name>
</gene>
<keyword evidence="2" id="KW-0489">Methyltransferase</keyword>
<dbReference type="EC" id="2.1.-.-" evidence="2"/>
<dbReference type="PANTHER" id="PTHR43591:SF24">
    <property type="entry name" value="2-METHOXY-6-POLYPRENYL-1,4-BENZOQUINOL METHYLASE, MITOCHONDRIAL"/>
    <property type="match status" value="1"/>
</dbReference>
<dbReference type="Gene3D" id="3.40.50.150">
    <property type="entry name" value="Vaccinia Virus protein VP39"/>
    <property type="match status" value="1"/>
</dbReference>
<dbReference type="PANTHER" id="PTHR43591">
    <property type="entry name" value="METHYLTRANSFERASE"/>
    <property type="match status" value="1"/>
</dbReference>